<evidence type="ECO:0000256" key="5">
    <source>
        <dbReference type="ARBA" id="ARBA00023065"/>
    </source>
</evidence>
<dbReference type="Proteomes" id="UP000054558">
    <property type="component" value="Unassembled WGS sequence"/>
</dbReference>
<keyword evidence="15" id="KW-1185">Reference proteome</keyword>
<feature type="signal peptide" evidence="12">
    <location>
        <begin position="1"/>
        <end position="22"/>
    </location>
</feature>
<gene>
    <name evidence="14" type="ORF">KFL_007500010</name>
</gene>
<evidence type="ECO:0000256" key="6">
    <source>
        <dbReference type="ARBA" id="ARBA00023136"/>
    </source>
</evidence>
<evidence type="ECO:0000256" key="12">
    <source>
        <dbReference type="SAM" id="SignalP"/>
    </source>
</evidence>
<evidence type="ECO:0000256" key="2">
    <source>
        <dbReference type="ARBA" id="ARBA00022448"/>
    </source>
</evidence>
<dbReference type="Gene3D" id="1.10.287.70">
    <property type="match status" value="1"/>
</dbReference>
<evidence type="ECO:0000256" key="10">
    <source>
        <dbReference type="ARBA" id="ARBA00023303"/>
    </source>
</evidence>
<keyword evidence="6 11" id="KW-0472">Membrane</keyword>
<evidence type="ECO:0000256" key="9">
    <source>
        <dbReference type="ARBA" id="ARBA00023286"/>
    </source>
</evidence>
<dbReference type="SUPFAM" id="SSF53850">
    <property type="entry name" value="Periplasmic binding protein-like II"/>
    <property type="match status" value="1"/>
</dbReference>
<keyword evidence="9" id="KW-1071">Ligand-gated ion channel</keyword>
<name>A0A1Y1IPU6_KLENI</name>
<proteinExistence type="predicted"/>
<evidence type="ECO:0000313" key="14">
    <source>
        <dbReference type="EMBL" id="GAQ91241.1"/>
    </source>
</evidence>
<keyword evidence="10" id="KW-0407">Ion channel</keyword>
<dbReference type="AlphaFoldDB" id="A0A1Y1IPU6"/>
<evidence type="ECO:0000256" key="8">
    <source>
        <dbReference type="ARBA" id="ARBA00023180"/>
    </source>
</evidence>
<feature type="transmembrane region" description="Helical" evidence="11">
    <location>
        <begin position="221"/>
        <end position="239"/>
    </location>
</feature>
<evidence type="ECO:0000256" key="1">
    <source>
        <dbReference type="ARBA" id="ARBA00004141"/>
    </source>
</evidence>
<comment type="subcellular location">
    <subcellularLocation>
        <location evidence="1">Membrane</location>
        <topology evidence="1">Multi-pass membrane protein</topology>
    </subcellularLocation>
</comment>
<dbReference type="OMA" id="ESVNCHG"/>
<keyword evidence="3 11" id="KW-0812">Transmembrane</keyword>
<dbReference type="OrthoDB" id="537665at2759"/>
<dbReference type="InterPro" id="IPR015683">
    <property type="entry name" value="Ionotropic_Glu_rcpt"/>
</dbReference>
<keyword evidence="8" id="KW-0325">Glycoprotein</keyword>
<evidence type="ECO:0000256" key="4">
    <source>
        <dbReference type="ARBA" id="ARBA00022989"/>
    </source>
</evidence>
<evidence type="ECO:0000256" key="11">
    <source>
        <dbReference type="SAM" id="Phobius"/>
    </source>
</evidence>
<dbReference type="GO" id="GO:0038023">
    <property type="term" value="F:signaling receptor activity"/>
    <property type="evidence" value="ECO:0000318"/>
    <property type="project" value="GO_Central"/>
</dbReference>
<feature type="transmembrane region" description="Helical" evidence="11">
    <location>
        <begin position="155"/>
        <end position="173"/>
    </location>
</feature>
<dbReference type="EMBL" id="DF237699">
    <property type="protein sequence ID" value="GAQ91241.1"/>
    <property type="molecule type" value="Genomic_DNA"/>
</dbReference>
<dbReference type="Gene3D" id="3.40.190.10">
    <property type="entry name" value="Periplasmic binding protein-like II"/>
    <property type="match status" value="1"/>
</dbReference>
<keyword evidence="2" id="KW-0813">Transport</keyword>
<feature type="transmembrane region" description="Helical" evidence="11">
    <location>
        <begin position="400"/>
        <end position="422"/>
    </location>
</feature>
<evidence type="ECO:0000256" key="7">
    <source>
        <dbReference type="ARBA" id="ARBA00023170"/>
    </source>
</evidence>
<keyword evidence="7 14" id="KW-0675">Receptor</keyword>
<dbReference type="GO" id="GO:0005886">
    <property type="term" value="C:plasma membrane"/>
    <property type="evidence" value="ECO:0000318"/>
    <property type="project" value="GO_Central"/>
</dbReference>
<evidence type="ECO:0000313" key="15">
    <source>
        <dbReference type="Proteomes" id="UP000054558"/>
    </source>
</evidence>
<sequence length="472" mass="51962">MAQRLGVAFPFLVLCWLSGVTGRLPQGKLSATDIYTVCMTNFLPYQTCVVGDTTPTNFSGYGSELFHRLAARMLWTYGQDYTFVCLDFIDVITDLVDPTGRCDVASSALLVSSQDQKSGIKFGYPDYHTGQGVMVYATSKKTNQWLFLAPFSWEVWVFLFVAAFCVGVFVQLVEKIMTPARTEGEEYEAGHVGYGHMVWSAGAQVVNASEPMSVVSIPSRIITFVWCFVILLIVAMYTGNAAAILTASNVDVAVQSIDDLRGQSWGAYVGTLGTMHRNGWFPTKIYDGGLVSETQFLEDLKTGVIQGVVWDFGFVDYITATSCNYVKVGGFLTEESRALAWWQNASDALISQFNGHVLDLEESTDLKHLHDTFIAPPPASCNEQEASQITKVTFREVSGLWIVLGATILFSLALAVISRYCWRPKLQPILTSTLAETFRKTGNSKGKPLVPTMPVDSFSAEMQHGVLDGKEV</sequence>
<dbReference type="PANTHER" id="PTHR18966">
    <property type="entry name" value="IONOTROPIC GLUTAMATE RECEPTOR"/>
    <property type="match status" value="1"/>
</dbReference>
<dbReference type="Pfam" id="PF00060">
    <property type="entry name" value="Lig_chan"/>
    <property type="match status" value="1"/>
</dbReference>
<keyword evidence="5" id="KW-0406">Ion transport</keyword>
<evidence type="ECO:0000256" key="3">
    <source>
        <dbReference type="ARBA" id="ARBA00022692"/>
    </source>
</evidence>
<feature type="domain" description="Ionotropic glutamate receptor C-terminal" evidence="13">
    <location>
        <begin position="152"/>
        <end position="407"/>
    </location>
</feature>
<accession>A0A1Y1IPU6</accession>
<keyword evidence="4 11" id="KW-1133">Transmembrane helix</keyword>
<keyword evidence="12" id="KW-0732">Signal</keyword>
<feature type="chain" id="PRO_5012304906" evidence="12">
    <location>
        <begin position="23"/>
        <end position="472"/>
    </location>
</feature>
<dbReference type="InterPro" id="IPR001320">
    <property type="entry name" value="Iontro_rcpt_C"/>
</dbReference>
<organism evidence="14 15">
    <name type="scientific">Klebsormidium nitens</name>
    <name type="common">Green alga</name>
    <name type="synonym">Ulothrix nitens</name>
    <dbReference type="NCBI Taxonomy" id="105231"/>
    <lineage>
        <taxon>Eukaryota</taxon>
        <taxon>Viridiplantae</taxon>
        <taxon>Streptophyta</taxon>
        <taxon>Klebsormidiophyceae</taxon>
        <taxon>Klebsormidiales</taxon>
        <taxon>Klebsormidiaceae</taxon>
        <taxon>Klebsormidium</taxon>
    </lineage>
</organism>
<evidence type="ECO:0000259" key="13">
    <source>
        <dbReference type="Pfam" id="PF00060"/>
    </source>
</evidence>
<dbReference type="GO" id="GO:0015276">
    <property type="term" value="F:ligand-gated monoatomic ion channel activity"/>
    <property type="evidence" value="ECO:0000318"/>
    <property type="project" value="GO_Central"/>
</dbReference>
<protein>
    <submittedName>
        <fullName evidence="14">Glutamate receptor</fullName>
    </submittedName>
</protein>
<reference evidence="14 15" key="1">
    <citation type="journal article" date="2014" name="Nat. Commun.">
        <title>Klebsormidium flaccidum genome reveals primary factors for plant terrestrial adaptation.</title>
        <authorList>
            <person name="Hori K."/>
            <person name="Maruyama F."/>
            <person name="Fujisawa T."/>
            <person name="Togashi T."/>
            <person name="Yamamoto N."/>
            <person name="Seo M."/>
            <person name="Sato S."/>
            <person name="Yamada T."/>
            <person name="Mori H."/>
            <person name="Tajima N."/>
            <person name="Moriyama T."/>
            <person name="Ikeuchi M."/>
            <person name="Watanabe M."/>
            <person name="Wada H."/>
            <person name="Kobayashi K."/>
            <person name="Saito M."/>
            <person name="Masuda T."/>
            <person name="Sasaki-Sekimoto Y."/>
            <person name="Mashiguchi K."/>
            <person name="Awai K."/>
            <person name="Shimojima M."/>
            <person name="Masuda S."/>
            <person name="Iwai M."/>
            <person name="Nobusawa T."/>
            <person name="Narise T."/>
            <person name="Kondo S."/>
            <person name="Saito H."/>
            <person name="Sato R."/>
            <person name="Murakawa M."/>
            <person name="Ihara Y."/>
            <person name="Oshima-Yamada Y."/>
            <person name="Ohtaka K."/>
            <person name="Satoh M."/>
            <person name="Sonobe K."/>
            <person name="Ishii M."/>
            <person name="Ohtani R."/>
            <person name="Kanamori-Sato M."/>
            <person name="Honoki R."/>
            <person name="Miyazaki D."/>
            <person name="Mochizuki H."/>
            <person name="Umetsu J."/>
            <person name="Higashi K."/>
            <person name="Shibata D."/>
            <person name="Kamiya Y."/>
            <person name="Sato N."/>
            <person name="Nakamura Y."/>
            <person name="Tabata S."/>
            <person name="Ida S."/>
            <person name="Kurokawa K."/>
            <person name="Ohta H."/>
        </authorList>
    </citation>
    <scope>NUCLEOTIDE SEQUENCE [LARGE SCALE GENOMIC DNA]</scope>
    <source>
        <strain evidence="14 15">NIES-2285</strain>
    </source>
</reference>